<keyword evidence="5" id="KW-1185">Reference proteome</keyword>
<gene>
    <name evidence="4" type="ORF">BFW38_06365</name>
</gene>
<evidence type="ECO:0000256" key="3">
    <source>
        <dbReference type="ARBA" id="ARBA00022490"/>
    </source>
</evidence>
<dbReference type="GO" id="GO:0043590">
    <property type="term" value="C:bacterial nucleoid"/>
    <property type="evidence" value="ECO:0007669"/>
    <property type="project" value="TreeGrafter"/>
</dbReference>
<sequence length="341" mass="38879">MDIKEVIIQGLLKESSEGSEISEKFRDTPHKIDGRVQMLADEVLKVYGKLQNNYGMFDPDTNTHPFPARLEEYYSDQLDLVDFSKAACRLIKSRMKSTASSNYVCFLRYRNRGADWVLIVLLKLKAGTGIDQETLELNESLAFDISHLHEAARVDLAKWQSNEQPYLSFIKNSKKKDVTQYFRLALGCTDYTDSKSHTKQAVDAIVAYCADRKLDPESAQKIRRAAYEYFNEKRQSGEPANLHALSALINDQEPESFVRFVKEREYQVGETFEPHASTYNRFKRVSGKFGSVSVAFDIQDVIDGHVDYDESLEKLIISNPSSRIIQDIKQAKGDDVSDEQA</sequence>
<dbReference type="GO" id="GO:0003690">
    <property type="term" value="F:double-stranded DNA binding"/>
    <property type="evidence" value="ECO:0007669"/>
    <property type="project" value="TreeGrafter"/>
</dbReference>
<dbReference type="GO" id="GO:0003727">
    <property type="term" value="F:single-stranded RNA binding"/>
    <property type="evidence" value="ECO:0007669"/>
    <property type="project" value="TreeGrafter"/>
</dbReference>
<evidence type="ECO:0000256" key="2">
    <source>
        <dbReference type="ARBA" id="ARBA00009035"/>
    </source>
</evidence>
<name>A0A1E2V8B3_9GAMM</name>
<keyword evidence="3" id="KW-0963">Cytoplasm</keyword>
<comment type="similarity">
    <text evidence="2">Belongs to the YejK family.</text>
</comment>
<evidence type="ECO:0000313" key="4">
    <source>
        <dbReference type="EMBL" id="ODC03221.1"/>
    </source>
</evidence>
<organism evidence="4 5">
    <name type="scientific">Terasakiispira papahanaumokuakeensis</name>
    <dbReference type="NCBI Taxonomy" id="197479"/>
    <lineage>
        <taxon>Bacteria</taxon>
        <taxon>Pseudomonadati</taxon>
        <taxon>Pseudomonadota</taxon>
        <taxon>Gammaproteobacteria</taxon>
        <taxon>Oceanospirillales</taxon>
        <taxon>Terasakiispira</taxon>
    </lineage>
</organism>
<dbReference type="Pfam" id="PF04245">
    <property type="entry name" value="NA37"/>
    <property type="match status" value="1"/>
</dbReference>
<evidence type="ECO:0000256" key="1">
    <source>
        <dbReference type="ARBA" id="ARBA00004453"/>
    </source>
</evidence>
<comment type="caution">
    <text evidence="4">The sequence shown here is derived from an EMBL/GenBank/DDBJ whole genome shotgun (WGS) entry which is preliminary data.</text>
</comment>
<dbReference type="AlphaFoldDB" id="A0A1E2V8B3"/>
<dbReference type="STRING" id="197479.BFW38_06365"/>
<evidence type="ECO:0000313" key="5">
    <source>
        <dbReference type="Proteomes" id="UP000094291"/>
    </source>
</evidence>
<dbReference type="PANTHER" id="PTHR38772:SF1">
    <property type="entry name" value="NUCLEOID-ASSOCIATED PROTEIN YEJK"/>
    <property type="match status" value="1"/>
</dbReference>
<evidence type="ECO:0008006" key="6">
    <source>
        <dbReference type="Google" id="ProtNLM"/>
    </source>
</evidence>
<dbReference type="EMBL" id="MDTQ01000001">
    <property type="protein sequence ID" value="ODC03221.1"/>
    <property type="molecule type" value="Genomic_DNA"/>
</dbReference>
<dbReference type="OrthoDB" id="9131762at2"/>
<reference evidence="4 5" key="1">
    <citation type="submission" date="2016-08" db="EMBL/GenBank/DDBJ databases">
        <authorList>
            <person name="Seilhamer J.J."/>
        </authorList>
    </citation>
    <scope>NUCLEOTIDE SEQUENCE [LARGE SCALE GENOMIC DNA]</scope>
    <source>
        <strain evidence="4 5">PH27A</strain>
    </source>
</reference>
<accession>A0A1E2V8B3</accession>
<comment type="subcellular location">
    <subcellularLocation>
        <location evidence="1">Cytoplasm</location>
        <location evidence="1">Nucleoid</location>
    </subcellularLocation>
</comment>
<dbReference type="RefSeq" id="WP_068997637.1">
    <property type="nucleotide sequence ID" value="NZ_MDTQ01000001.1"/>
</dbReference>
<protein>
    <recommendedName>
        <fullName evidence="6">Nucleoid-associated protein</fullName>
    </recommendedName>
</protein>
<dbReference type="Proteomes" id="UP000094291">
    <property type="component" value="Unassembled WGS sequence"/>
</dbReference>
<dbReference type="PANTHER" id="PTHR38772">
    <property type="match status" value="1"/>
</dbReference>
<dbReference type="InterPro" id="IPR007358">
    <property type="entry name" value="Nucleoid_associated_NdpA"/>
</dbReference>
<proteinExistence type="inferred from homology"/>